<dbReference type="Proteomes" id="UP000298860">
    <property type="component" value="Unassembled WGS sequence"/>
</dbReference>
<protein>
    <recommendedName>
        <fullName evidence="3">Acyltransferase 3 domain-containing protein</fullName>
    </recommendedName>
</protein>
<feature type="transmembrane region" description="Helical" evidence="2">
    <location>
        <begin position="123"/>
        <end position="149"/>
    </location>
</feature>
<feature type="transmembrane region" description="Helical" evidence="2">
    <location>
        <begin position="298"/>
        <end position="320"/>
    </location>
</feature>
<evidence type="ECO:0000259" key="3">
    <source>
        <dbReference type="Pfam" id="PF01757"/>
    </source>
</evidence>
<dbReference type="GO" id="GO:0016747">
    <property type="term" value="F:acyltransferase activity, transferring groups other than amino-acyl groups"/>
    <property type="evidence" value="ECO:0007669"/>
    <property type="project" value="InterPro"/>
</dbReference>
<dbReference type="GO" id="GO:0000271">
    <property type="term" value="P:polysaccharide biosynthetic process"/>
    <property type="evidence" value="ECO:0007669"/>
    <property type="project" value="TreeGrafter"/>
</dbReference>
<dbReference type="GO" id="GO:0016020">
    <property type="term" value="C:membrane"/>
    <property type="evidence" value="ECO:0007669"/>
    <property type="project" value="TreeGrafter"/>
</dbReference>
<sequence>MLVFYSHIAEQWVHKRNDRFAPIDWIDALTSVPMHMAKQGIGQIAVPVFFLISGYVVTPIALRQGQRRFAVNRLFRVYPPLIFVVLLTAAVLSLGENPLATGQLQTVSPLTLLTNSLLINYLIYPQVVLVGVAWTMIIEVTFYVVLVLMLPVLRRWVWLALAIQLTFVFVMLMTRGVAGPSWALFAVNVSYLPIPIMGQIIWAGYSRRIRPWLAGVFLALAWSLYVLADILGLGRIDPSYNLALAVAVLFFLVGLFAEPRLRQRRFWTGLSERSYSLYLLHGLIAFVTLDLLRPHVPFAVALVAAVAATFGMVELSYRFVEQPSHRLARRFSRGRAASPPSISDDAVDAPAGDAPWRAGHDDDAPWRAENGAEDRPDGAGWPGAEDSSTTALPRVAEAPPSPPYGFPAAGGFRPMSGAPLVDDGPGFGAPLAAEPSASRVRRVNWPAEREPAWPSEPTWPREEPDSAAQPAAATLWPPERPAEPEPAQPPRSTGVPASSPGFGGAQPPARQPHPATGAVDPAGAAPPPALPRRGRHGVADEAATTVAELIARQAGGSTAAAPPGRDRPGQPGANGSGQPSANGSRPVRPDGAVSAPTWTPPNRRG</sequence>
<feature type="domain" description="Acyltransferase 3" evidence="3">
    <location>
        <begin position="28"/>
        <end position="311"/>
    </location>
</feature>
<feature type="transmembrane region" description="Helical" evidence="2">
    <location>
        <begin position="156"/>
        <end position="176"/>
    </location>
</feature>
<keyword evidence="2" id="KW-0812">Transmembrane</keyword>
<feature type="transmembrane region" description="Helical" evidence="2">
    <location>
        <begin position="41"/>
        <end position="62"/>
    </location>
</feature>
<name>A0A4D4J7I1_9PSEU</name>
<organism evidence="4 5">
    <name type="scientific">Gandjariella thermophila</name>
    <dbReference type="NCBI Taxonomy" id="1931992"/>
    <lineage>
        <taxon>Bacteria</taxon>
        <taxon>Bacillati</taxon>
        <taxon>Actinomycetota</taxon>
        <taxon>Actinomycetes</taxon>
        <taxon>Pseudonocardiales</taxon>
        <taxon>Pseudonocardiaceae</taxon>
        <taxon>Gandjariella</taxon>
    </lineage>
</organism>
<feature type="region of interest" description="Disordered" evidence="1">
    <location>
        <begin position="331"/>
        <end position="605"/>
    </location>
</feature>
<feature type="compositionally biased region" description="Low complexity" evidence="1">
    <location>
        <begin position="514"/>
        <end position="523"/>
    </location>
</feature>
<comment type="caution">
    <text evidence="4">The sequence shown here is derived from an EMBL/GenBank/DDBJ whole genome shotgun (WGS) entry which is preliminary data.</text>
</comment>
<dbReference type="InterPro" id="IPR050879">
    <property type="entry name" value="Acyltransferase_3"/>
</dbReference>
<keyword evidence="2" id="KW-0472">Membrane</keyword>
<keyword evidence="5" id="KW-1185">Reference proteome</keyword>
<feature type="transmembrane region" description="Helical" evidence="2">
    <location>
        <begin position="74"/>
        <end position="94"/>
    </location>
</feature>
<dbReference type="PANTHER" id="PTHR23028:SF131">
    <property type="entry name" value="BLR2367 PROTEIN"/>
    <property type="match status" value="1"/>
</dbReference>
<evidence type="ECO:0000313" key="5">
    <source>
        <dbReference type="Proteomes" id="UP000298860"/>
    </source>
</evidence>
<gene>
    <name evidence="4" type="ORF">GTS_27850</name>
</gene>
<proteinExistence type="predicted"/>
<feature type="transmembrane region" description="Helical" evidence="2">
    <location>
        <begin position="212"/>
        <end position="233"/>
    </location>
</feature>
<dbReference type="Pfam" id="PF01757">
    <property type="entry name" value="Acyl_transf_3"/>
    <property type="match status" value="1"/>
</dbReference>
<dbReference type="PANTHER" id="PTHR23028">
    <property type="entry name" value="ACETYLTRANSFERASE"/>
    <property type="match status" value="1"/>
</dbReference>
<dbReference type="AlphaFoldDB" id="A0A4D4J7I1"/>
<feature type="compositionally biased region" description="Basic and acidic residues" evidence="1">
    <location>
        <begin position="358"/>
        <end position="377"/>
    </location>
</feature>
<feature type="transmembrane region" description="Helical" evidence="2">
    <location>
        <begin position="277"/>
        <end position="292"/>
    </location>
</feature>
<dbReference type="InterPro" id="IPR002656">
    <property type="entry name" value="Acyl_transf_3_dom"/>
</dbReference>
<evidence type="ECO:0000256" key="1">
    <source>
        <dbReference type="SAM" id="MobiDB-lite"/>
    </source>
</evidence>
<dbReference type="EMBL" id="BJFL01000012">
    <property type="protein sequence ID" value="GDY31152.1"/>
    <property type="molecule type" value="Genomic_DNA"/>
</dbReference>
<evidence type="ECO:0000256" key="2">
    <source>
        <dbReference type="SAM" id="Phobius"/>
    </source>
</evidence>
<evidence type="ECO:0000313" key="4">
    <source>
        <dbReference type="EMBL" id="GDY31152.1"/>
    </source>
</evidence>
<accession>A0A4D4J7I1</accession>
<keyword evidence="2" id="KW-1133">Transmembrane helix</keyword>
<feature type="transmembrane region" description="Helical" evidence="2">
    <location>
        <begin position="182"/>
        <end position="205"/>
    </location>
</feature>
<reference evidence="5" key="1">
    <citation type="submission" date="2019-04" db="EMBL/GenBank/DDBJ databases">
        <title>Draft genome sequence of Pseudonocardiaceae bacterium SL3-2-4.</title>
        <authorList>
            <person name="Ningsih F."/>
            <person name="Yokota A."/>
            <person name="Sakai Y."/>
            <person name="Nanatani K."/>
            <person name="Yabe S."/>
            <person name="Oetari A."/>
            <person name="Sjamsuridzal W."/>
        </authorList>
    </citation>
    <scope>NUCLEOTIDE SEQUENCE [LARGE SCALE GENOMIC DNA]</scope>
    <source>
        <strain evidence="5">SL3-2-4</strain>
    </source>
</reference>
<feature type="transmembrane region" description="Helical" evidence="2">
    <location>
        <begin position="239"/>
        <end position="257"/>
    </location>
</feature>